<evidence type="ECO:0000313" key="3">
    <source>
        <dbReference type="EnsemblPlants" id="Kaladp0048s0750.1.v1.1.CDS.1"/>
    </source>
</evidence>
<reference evidence="3" key="1">
    <citation type="submission" date="2021-01" db="UniProtKB">
        <authorList>
            <consortium name="EnsemblPlants"/>
        </authorList>
    </citation>
    <scope>IDENTIFICATION</scope>
</reference>
<evidence type="ECO:0000259" key="1">
    <source>
        <dbReference type="Pfam" id="PF00646"/>
    </source>
</evidence>
<feature type="domain" description="F-box associated beta-propeller type 1" evidence="2">
    <location>
        <begin position="101"/>
        <end position="274"/>
    </location>
</feature>
<dbReference type="AlphaFoldDB" id="A0A7N0TZ38"/>
<dbReference type="SUPFAM" id="SSF81383">
    <property type="entry name" value="F-box domain"/>
    <property type="match status" value="1"/>
</dbReference>
<dbReference type="OMA" id="PAKNEYH"/>
<protein>
    <recommendedName>
        <fullName evidence="5">F-box domain-containing protein</fullName>
    </recommendedName>
</protein>
<organism evidence="3 4">
    <name type="scientific">Kalanchoe fedtschenkoi</name>
    <name type="common">Lavender scallops</name>
    <name type="synonym">South American air plant</name>
    <dbReference type="NCBI Taxonomy" id="63787"/>
    <lineage>
        <taxon>Eukaryota</taxon>
        <taxon>Viridiplantae</taxon>
        <taxon>Streptophyta</taxon>
        <taxon>Embryophyta</taxon>
        <taxon>Tracheophyta</taxon>
        <taxon>Spermatophyta</taxon>
        <taxon>Magnoliopsida</taxon>
        <taxon>eudicotyledons</taxon>
        <taxon>Gunneridae</taxon>
        <taxon>Pentapetalae</taxon>
        <taxon>Saxifragales</taxon>
        <taxon>Crassulaceae</taxon>
        <taxon>Kalanchoe</taxon>
    </lineage>
</organism>
<dbReference type="EnsemblPlants" id="Kaladp0048s0750.1.v1.1">
    <property type="protein sequence ID" value="Kaladp0048s0750.1.v1.1.CDS.1"/>
    <property type="gene ID" value="Kaladp0048s0750.v1.1"/>
</dbReference>
<dbReference type="PANTHER" id="PTHR31672:SF13">
    <property type="entry name" value="F-BOX PROTEIN CPR30-LIKE"/>
    <property type="match status" value="1"/>
</dbReference>
<dbReference type="PANTHER" id="PTHR31672">
    <property type="entry name" value="BNACNNG10540D PROTEIN"/>
    <property type="match status" value="1"/>
</dbReference>
<dbReference type="InterPro" id="IPR050796">
    <property type="entry name" value="SCF_F-box_component"/>
</dbReference>
<dbReference type="InterPro" id="IPR036047">
    <property type="entry name" value="F-box-like_dom_sf"/>
</dbReference>
<evidence type="ECO:0000313" key="4">
    <source>
        <dbReference type="Proteomes" id="UP000594263"/>
    </source>
</evidence>
<evidence type="ECO:0008006" key="5">
    <source>
        <dbReference type="Google" id="ProtNLM"/>
    </source>
</evidence>
<dbReference type="Gramene" id="Kaladp0048s0750.1.v1.1">
    <property type="protein sequence ID" value="Kaladp0048s0750.1.v1.1.CDS.1"/>
    <property type="gene ID" value="Kaladp0048s0750.v1.1"/>
</dbReference>
<feature type="domain" description="F-box" evidence="1">
    <location>
        <begin position="19"/>
        <end position="53"/>
    </location>
</feature>
<dbReference type="Proteomes" id="UP000594263">
    <property type="component" value="Unplaced"/>
</dbReference>
<keyword evidence="4" id="KW-1185">Reference proteome</keyword>
<sequence length="417" mass="47631">MSDHSSTTTAPHLIGHTLDITLEILLRLPVASVLRFRTVSKLWLSLSTSHYFLISHARHHLAPKPSALLLLSNETYSPALLHAPLTRNPAVPKLSLAFVEDDFGIRIVHSSNGLLLCYSNYKLTGGANGNLYVLNPTLKCFKCIPYPKCKSLDKPRADFTLVFDPAKAPVFELLCVWSSEVSFHTQRQRGTNQSFKIEMFSSENQTWRLLGEFTFQRTFVKQLTCGVYWHGAIHWLDSTTGPLCFHLETEFPKVIPAPPLHKEGIFSTERFAYLGVCNAQLSLIEARNLNSQFLDLLQLQTHESTWQLKHRISLDRIGTGCPEITEKCSKRYSENRYYEYCCFRSFYLYSVLSLVEEEEEDEDSLAIAMAIPGKIISFNPKRNMTKMLCPLPEDDQSDVFSYKWINAHKLIQSFSCF</sequence>
<dbReference type="Pfam" id="PF07734">
    <property type="entry name" value="FBA_1"/>
    <property type="match status" value="1"/>
</dbReference>
<evidence type="ECO:0000259" key="2">
    <source>
        <dbReference type="Pfam" id="PF07734"/>
    </source>
</evidence>
<proteinExistence type="predicted"/>
<accession>A0A7N0TZ38</accession>
<dbReference type="Pfam" id="PF00646">
    <property type="entry name" value="F-box"/>
    <property type="match status" value="1"/>
</dbReference>
<name>A0A7N0TZ38_KALFE</name>
<dbReference type="InterPro" id="IPR001810">
    <property type="entry name" value="F-box_dom"/>
</dbReference>
<dbReference type="InterPro" id="IPR006527">
    <property type="entry name" value="F-box-assoc_dom_typ1"/>
</dbReference>